<feature type="compositionally biased region" description="Basic and acidic residues" evidence="1">
    <location>
        <begin position="1"/>
        <end position="11"/>
    </location>
</feature>
<evidence type="ECO:0000313" key="2">
    <source>
        <dbReference type="EMBL" id="GIK04891.1"/>
    </source>
</evidence>
<evidence type="ECO:0000313" key="3">
    <source>
        <dbReference type="Proteomes" id="UP000710440"/>
    </source>
</evidence>
<accession>A0A9P3C442</accession>
<name>A0A9P3C442_ASPVI</name>
<sequence>MSDKGEPEQAKDATVGLKSDLKTLRQLTSSSEAAKKHREASKDERAKRNLEEAVERTLRQQDEGPRYNSRK</sequence>
<organism evidence="2 3">
    <name type="scientific">Aspergillus viridinutans</name>
    <dbReference type="NCBI Taxonomy" id="75553"/>
    <lineage>
        <taxon>Eukaryota</taxon>
        <taxon>Fungi</taxon>
        <taxon>Dikarya</taxon>
        <taxon>Ascomycota</taxon>
        <taxon>Pezizomycotina</taxon>
        <taxon>Eurotiomycetes</taxon>
        <taxon>Eurotiomycetidae</taxon>
        <taxon>Eurotiales</taxon>
        <taxon>Aspergillaceae</taxon>
        <taxon>Aspergillus</taxon>
        <taxon>Aspergillus subgen. Fumigati</taxon>
    </lineage>
</organism>
<proteinExistence type="predicted"/>
<keyword evidence="3" id="KW-1185">Reference proteome</keyword>
<dbReference type="EMBL" id="BOPL01000007">
    <property type="protein sequence ID" value="GIK04891.1"/>
    <property type="molecule type" value="Genomic_DNA"/>
</dbReference>
<feature type="compositionally biased region" description="Basic and acidic residues" evidence="1">
    <location>
        <begin position="40"/>
        <end position="65"/>
    </location>
</feature>
<dbReference type="GeneID" id="66936971"/>
<dbReference type="Proteomes" id="UP000710440">
    <property type="component" value="Unassembled WGS sequence"/>
</dbReference>
<gene>
    <name evidence="2" type="ORF">Aspvir_008989</name>
</gene>
<feature type="region of interest" description="Disordered" evidence="1">
    <location>
        <begin position="1"/>
        <end position="71"/>
    </location>
</feature>
<dbReference type="AlphaFoldDB" id="A0A9P3C442"/>
<dbReference type="OrthoDB" id="4507903at2759"/>
<comment type="caution">
    <text evidence="2">The sequence shown here is derived from an EMBL/GenBank/DDBJ whole genome shotgun (WGS) entry which is preliminary data.</text>
</comment>
<protein>
    <submittedName>
        <fullName evidence="2">Uncharacterized protein</fullName>
    </submittedName>
</protein>
<evidence type="ECO:0000256" key="1">
    <source>
        <dbReference type="SAM" id="MobiDB-lite"/>
    </source>
</evidence>
<reference evidence="2 3" key="1">
    <citation type="submission" date="2021-02" db="EMBL/GenBank/DDBJ databases">
        <title>Pan-genome distribution and transcriptional activeness of fungal secondary metabolism genes in Aspergillus section Fumigati.</title>
        <authorList>
            <person name="Takahashi H."/>
            <person name="Umemura M."/>
            <person name="Ninomiya A."/>
            <person name="Kusuya Y."/>
            <person name="Urayama S."/>
            <person name="Shimizu M."/>
            <person name="Watanabe A."/>
            <person name="Kamei K."/>
            <person name="Yaguchi T."/>
            <person name="Hagiwara D."/>
        </authorList>
    </citation>
    <scope>NUCLEOTIDE SEQUENCE [LARGE SCALE GENOMIC DNA]</scope>
    <source>
        <strain evidence="2 3">IFM 47045</strain>
    </source>
</reference>
<dbReference type="RefSeq" id="XP_043128077.1">
    <property type="nucleotide sequence ID" value="XM_043272142.1"/>
</dbReference>